<gene>
    <name evidence="2" type="ORF">DWX41_20770</name>
</gene>
<evidence type="ECO:0000313" key="2">
    <source>
        <dbReference type="EMBL" id="RGC24845.1"/>
    </source>
</evidence>
<dbReference type="Proteomes" id="UP000261111">
    <property type="component" value="Unassembled WGS sequence"/>
</dbReference>
<sequence>MSKILNQDISIGDNLRVLRCRAGFSQEKVAEKLQVMGFTISREIISQMELGKHNIRISVLLALKEMYEATYDEIFADIYL</sequence>
<dbReference type="PROSITE" id="PS50943">
    <property type="entry name" value="HTH_CROC1"/>
    <property type="match status" value="1"/>
</dbReference>
<dbReference type="RefSeq" id="WP_117441271.1">
    <property type="nucleotide sequence ID" value="NZ_QVIA01000034.1"/>
</dbReference>
<feature type="domain" description="HTH cro/C1-type" evidence="1">
    <location>
        <begin position="15"/>
        <end position="74"/>
    </location>
</feature>
<organism evidence="2 3">
    <name type="scientific">Hungatella hathewayi</name>
    <dbReference type="NCBI Taxonomy" id="154046"/>
    <lineage>
        <taxon>Bacteria</taxon>
        <taxon>Bacillati</taxon>
        <taxon>Bacillota</taxon>
        <taxon>Clostridia</taxon>
        <taxon>Lachnospirales</taxon>
        <taxon>Lachnospiraceae</taxon>
        <taxon>Hungatella</taxon>
    </lineage>
</organism>
<dbReference type="CDD" id="cd00093">
    <property type="entry name" value="HTH_XRE"/>
    <property type="match status" value="1"/>
</dbReference>
<dbReference type="EMBL" id="QVIA01000034">
    <property type="protein sequence ID" value="RGC24845.1"/>
    <property type="molecule type" value="Genomic_DNA"/>
</dbReference>
<protein>
    <submittedName>
        <fullName evidence="2">XRE family transcriptional regulator</fullName>
    </submittedName>
</protein>
<proteinExistence type="predicted"/>
<comment type="caution">
    <text evidence="2">The sequence shown here is derived from an EMBL/GenBank/DDBJ whole genome shotgun (WGS) entry which is preliminary data.</text>
</comment>
<dbReference type="InterPro" id="IPR001387">
    <property type="entry name" value="Cro/C1-type_HTH"/>
</dbReference>
<dbReference type="Gene3D" id="1.10.260.40">
    <property type="entry name" value="lambda repressor-like DNA-binding domains"/>
    <property type="match status" value="1"/>
</dbReference>
<dbReference type="GO" id="GO:0003677">
    <property type="term" value="F:DNA binding"/>
    <property type="evidence" value="ECO:0007669"/>
    <property type="project" value="InterPro"/>
</dbReference>
<dbReference type="AlphaFoldDB" id="A0A3E2WER1"/>
<accession>A0A3E2WER1</accession>
<dbReference type="InterPro" id="IPR010982">
    <property type="entry name" value="Lambda_DNA-bd_dom_sf"/>
</dbReference>
<evidence type="ECO:0000259" key="1">
    <source>
        <dbReference type="PROSITE" id="PS50943"/>
    </source>
</evidence>
<name>A0A3E2WER1_9FIRM</name>
<dbReference type="Pfam" id="PF13560">
    <property type="entry name" value="HTH_31"/>
    <property type="match status" value="1"/>
</dbReference>
<reference evidence="2 3" key="1">
    <citation type="submission" date="2018-08" db="EMBL/GenBank/DDBJ databases">
        <title>A genome reference for cultivated species of the human gut microbiota.</title>
        <authorList>
            <person name="Zou Y."/>
            <person name="Xue W."/>
            <person name="Luo G."/>
        </authorList>
    </citation>
    <scope>NUCLEOTIDE SEQUENCE [LARGE SCALE GENOMIC DNA]</scope>
    <source>
        <strain evidence="2 3">AF19-21</strain>
    </source>
</reference>
<evidence type="ECO:0000313" key="3">
    <source>
        <dbReference type="Proteomes" id="UP000261111"/>
    </source>
</evidence>
<dbReference type="SUPFAM" id="SSF47413">
    <property type="entry name" value="lambda repressor-like DNA-binding domains"/>
    <property type="match status" value="1"/>
</dbReference>